<accession>A0A5C6AW43</accession>
<reference evidence="1 2" key="1">
    <citation type="submission" date="2019-02" db="EMBL/GenBank/DDBJ databases">
        <title>Deep-cultivation of Planctomycetes and their phenomic and genomic characterization uncovers novel biology.</title>
        <authorList>
            <person name="Wiegand S."/>
            <person name="Jogler M."/>
            <person name="Boedeker C."/>
            <person name="Pinto D."/>
            <person name="Vollmers J."/>
            <person name="Rivas-Marin E."/>
            <person name="Kohn T."/>
            <person name="Peeters S.H."/>
            <person name="Heuer A."/>
            <person name="Rast P."/>
            <person name="Oberbeckmann S."/>
            <person name="Bunk B."/>
            <person name="Jeske O."/>
            <person name="Meyerdierks A."/>
            <person name="Storesund J.E."/>
            <person name="Kallscheuer N."/>
            <person name="Luecker S."/>
            <person name="Lage O.M."/>
            <person name="Pohl T."/>
            <person name="Merkel B.J."/>
            <person name="Hornburger P."/>
            <person name="Mueller R.-W."/>
            <person name="Bruemmer F."/>
            <person name="Labrenz M."/>
            <person name="Spormann A.M."/>
            <person name="Op Den Camp H."/>
            <person name="Overmann J."/>
            <person name="Amann R."/>
            <person name="Jetten M.S.M."/>
            <person name="Mascher T."/>
            <person name="Medema M.H."/>
            <person name="Devos D.P."/>
            <person name="Kaster A.-K."/>
            <person name="Ovreas L."/>
            <person name="Rohde M."/>
            <person name="Galperin M.Y."/>
            <person name="Jogler C."/>
        </authorList>
    </citation>
    <scope>NUCLEOTIDE SEQUENCE [LARGE SCALE GENOMIC DNA]</scope>
    <source>
        <strain evidence="1 2">Pla52n</strain>
    </source>
</reference>
<evidence type="ECO:0000313" key="2">
    <source>
        <dbReference type="Proteomes" id="UP000320176"/>
    </source>
</evidence>
<name>A0A5C6AW43_9BACT</name>
<keyword evidence="2" id="KW-1185">Reference proteome</keyword>
<dbReference type="EMBL" id="SJPN01000003">
    <property type="protein sequence ID" value="TWU04245.1"/>
    <property type="molecule type" value="Genomic_DNA"/>
</dbReference>
<organism evidence="1 2">
    <name type="scientific">Stieleria varia</name>
    <dbReference type="NCBI Taxonomy" id="2528005"/>
    <lineage>
        <taxon>Bacteria</taxon>
        <taxon>Pseudomonadati</taxon>
        <taxon>Planctomycetota</taxon>
        <taxon>Planctomycetia</taxon>
        <taxon>Pirellulales</taxon>
        <taxon>Pirellulaceae</taxon>
        <taxon>Stieleria</taxon>
    </lineage>
</organism>
<proteinExistence type="predicted"/>
<protein>
    <submittedName>
        <fullName evidence="1">Uncharacterized protein</fullName>
    </submittedName>
</protein>
<dbReference type="Proteomes" id="UP000320176">
    <property type="component" value="Unassembled WGS sequence"/>
</dbReference>
<evidence type="ECO:0000313" key="1">
    <source>
        <dbReference type="EMBL" id="TWU04245.1"/>
    </source>
</evidence>
<sequence length="112" mass="12438">MIGNGQTLGGARYRLGKSSDNCRSTFQVENEHHHTLKLKPYALCRAAQMLPPPAAETADLIVLRPEMVSGKALAWIIHQPARDSVRFPSKGMKTGRYRVAADMRRLFSCQSA</sequence>
<gene>
    <name evidence="1" type="ORF">Pla52n_22840</name>
</gene>
<dbReference type="AlphaFoldDB" id="A0A5C6AW43"/>
<comment type="caution">
    <text evidence="1">The sequence shown here is derived from an EMBL/GenBank/DDBJ whole genome shotgun (WGS) entry which is preliminary data.</text>
</comment>